<protein>
    <submittedName>
        <fullName evidence="3">Uncharacterized protein</fullName>
    </submittedName>
</protein>
<keyword evidence="4" id="KW-1185">Reference proteome</keyword>
<evidence type="ECO:0000313" key="4">
    <source>
        <dbReference type="Proteomes" id="UP001445076"/>
    </source>
</evidence>
<name>A0AAW0XV91_CHEQU</name>
<feature type="signal peptide" evidence="2">
    <location>
        <begin position="1"/>
        <end position="25"/>
    </location>
</feature>
<keyword evidence="1" id="KW-0812">Transmembrane</keyword>
<evidence type="ECO:0000256" key="2">
    <source>
        <dbReference type="SAM" id="SignalP"/>
    </source>
</evidence>
<keyword evidence="1" id="KW-0472">Membrane</keyword>
<dbReference type="EMBL" id="JARKIK010000012">
    <property type="protein sequence ID" value="KAK8748320.1"/>
    <property type="molecule type" value="Genomic_DNA"/>
</dbReference>
<comment type="caution">
    <text evidence="3">The sequence shown here is derived from an EMBL/GenBank/DDBJ whole genome shotgun (WGS) entry which is preliminary data.</text>
</comment>
<keyword evidence="2" id="KW-0732">Signal</keyword>
<dbReference type="AlphaFoldDB" id="A0AAW0XV91"/>
<feature type="chain" id="PRO_5044717480" evidence="2">
    <location>
        <begin position="26"/>
        <end position="472"/>
    </location>
</feature>
<dbReference type="EMBL" id="JARKIK010000012">
    <property type="protein sequence ID" value="KAK8748322.1"/>
    <property type="molecule type" value="Genomic_DNA"/>
</dbReference>
<evidence type="ECO:0000313" key="3">
    <source>
        <dbReference type="EMBL" id="KAK8748322.1"/>
    </source>
</evidence>
<gene>
    <name evidence="3" type="ORF">OTU49_016075</name>
</gene>
<feature type="transmembrane region" description="Helical" evidence="1">
    <location>
        <begin position="425"/>
        <end position="448"/>
    </location>
</feature>
<proteinExistence type="predicted"/>
<reference evidence="3 4" key="1">
    <citation type="journal article" date="2024" name="BMC Genomics">
        <title>Genome assembly of redclaw crayfish (Cherax quadricarinatus) provides insights into its immune adaptation and hypoxia tolerance.</title>
        <authorList>
            <person name="Liu Z."/>
            <person name="Zheng J."/>
            <person name="Li H."/>
            <person name="Fang K."/>
            <person name="Wang S."/>
            <person name="He J."/>
            <person name="Zhou D."/>
            <person name="Weng S."/>
            <person name="Chi M."/>
            <person name="Gu Z."/>
            <person name="He J."/>
            <person name="Li F."/>
            <person name="Wang M."/>
        </authorList>
    </citation>
    <scope>NUCLEOTIDE SEQUENCE [LARGE SCALE GENOMIC DNA]</scope>
    <source>
        <strain evidence="3">ZL_2023a</strain>
    </source>
</reference>
<organism evidence="3 4">
    <name type="scientific">Cherax quadricarinatus</name>
    <name type="common">Australian red claw crayfish</name>
    <dbReference type="NCBI Taxonomy" id="27406"/>
    <lineage>
        <taxon>Eukaryota</taxon>
        <taxon>Metazoa</taxon>
        <taxon>Ecdysozoa</taxon>
        <taxon>Arthropoda</taxon>
        <taxon>Crustacea</taxon>
        <taxon>Multicrustacea</taxon>
        <taxon>Malacostraca</taxon>
        <taxon>Eumalacostraca</taxon>
        <taxon>Eucarida</taxon>
        <taxon>Decapoda</taxon>
        <taxon>Pleocyemata</taxon>
        <taxon>Astacidea</taxon>
        <taxon>Parastacoidea</taxon>
        <taxon>Parastacidae</taxon>
        <taxon>Cherax</taxon>
    </lineage>
</organism>
<dbReference type="Proteomes" id="UP001445076">
    <property type="component" value="Unassembled WGS sequence"/>
</dbReference>
<accession>A0AAW0XV91</accession>
<sequence>MQEYQHSRSMMRSIILLVVLQGALAVPQVKGKQVNTYPFPTCPLKEVDASHPVTYATLEDSLTFAIRPNEPVMYMRIIVDNTHYKASVSGTMIELLECSSQDEDCQVLNQGGSKNTDFLFTNTWNIVTVSFTDNRITVDINMRKKVMGLSLAESSKGSGSRTIEVSIVATDPTATIRPSPTYTVRVNIKCNDTYTPEMRTAAPLPTPLPLTTKESITILQIPIDKSPFNNCSWYQVEMEHPTPSITFENSLTLAIYPTLPLLYMHIRIDNVLFKAIVERSLLRLLKCDSTEVECSTINERDSQEADLLLPKTWNTITISIIKNMIEVDVNMRTFVKGNTPPANFEGVHSSEVTIVANDQSAMETQESYYIVGVNVECNDTFSPTIRPVMPQVRLTDTPFTDVPLVTQEQFIATSTPSSGKSSAPVGIIIGVLVALVLIIAAAVAISVYKKRRSADINQHTPLREQQQVQARP</sequence>
<evidence type="ECO:0000256" key="1">
    <source>
        <dbReference type="SAM" id="Phobius"/>
    </source>
</evidence>
<keyword evidence="1" id="KW-1133">Transmembrane helix</keyword>
<reference evidence="3" key="2">
    <citation type="submission" date="2024-01" db="EMBL/GenBank/DDBJ databases">
        <authorList>
            <person name="He J."/>
            <person name="Wang M."/>
            <person name="Zheng J."/>
            <person name="Liu Z."/>
        </authorList>
    </citation>
    <scope>NUCLEOTIDE SEQUENCE</scope>
    <source>
        <strain evidence="3">ZL_2023a</strain>
        <tissue evidence="3">Muscle</tissue>
    </source>
</reference>